<proteinExistence type="predicted"/>
<comment type="caution">
    <text evidence="2">The sequence shown here is derived from an EMBL/GenBank/DDBJ whole genome shotgun (WGS) entry which is preliminary data.</text>
</comment>
<name>A0A4Q7IR10_9GAMM</name>
<evidence type="ECO:0000313" key="3">
    <source>
        <dbReference type="Proteomes" id="UP000291338"/>
    </source>
</evidence>
<dbReference type="AlphaFoldDB" id="A0A4Q7IR10"/>
<protein>
    <submittedName>
        <fullName evidence="2">Uncharacterized protein</fullName>
    </submittedName>
</protein>
<dbReference type="EMBL" id="PPSX01000023">
    <property type="protein sequence ID" value="RZQ53577.1"/>
    <property type="molecule type" value="Genomic_DNA"/>
</dbReference>
<reference evidence="2 3" key="1">
    <citation type="submission" date="2018-01" db="EMBL/GenBank/DDBJ databases">
        <title>Co-occurrence of chitin degradation, pigmentation and bioactivity in marine Pseudoalteromonas.</title>
        <authorList>
            <person name="Paulsen S."/>
            <person name="Gram L."/>
            <person name="Machado H."/>
        </authorList>
    </citation>
    <scope>NUCLEOTIDE SEQUENCE [LARGE SCALE GENOMIC DNA]</scope>
    <source>
        <strain evidence="2 3">S3898</strain>
    </source>
</reference>
<feature type="region of interest" description="Disordered" evidence="1">
    <location>
        <begin position="1"/>
        <end position="32"/>
    </location>
</feature>
<feature type="compositionally biased region" description="Basic and acidic residues" evidence="1">
    <location>
        <begin position="1"/>
        <end position="11"/>
    </location>
</feature>
<dbReference type="Proteomes" id="UP000291338">
    <property type="component" value="Unassembled WGS sequence"/>
</dbReference>
<organism evidence="2 3">
    <name type="scientific">Pseudoalteromonas phenolica</name>
    <dbReference type="NCBI Taxonomy" id="161398"/>
    <lineage>
        <taxon>Bacteria</taxon>
        <taxon>Pseudomonadati</taxon>
        <taxon>Pseudomonadota</taxon>
        <taxon>Gammaproteobacteria</taxon>
        <taxon>Alteromonadales</taxon>
        <taxon>Pseudoalteromonadaceae</taxon>
        <taxon>Pseudoalteromonas</taxon>
    </lineage>
</organism>
<gene>
    <name evidence="2" type="ORF">C1E23_07970</name>
</gene>
<accession>A0A4Q7IR10</accession>
<sequence length="199" mass="22656">MANSHDFDKALKHAYQQQKQQHGLSKQDLEQMKAKCRQPKQNKFWQQAQWAMACAGLLLLAALWIQPESEVTSLYALDLTQYDNIEHHGKENGQYTVHITRKKKPQNHEAVQAKYSELLAEARSFHGRIIENNSDFLLIADCKENTLLEIEKSLLNDLSDLDLDGQLHQGEMLALTSNKKGLLVNLTTLGQKQGIYSCP</sequence>
<dbReference type="RefSeq" id="WP_130255059.1">
    <property type="nucleotide sequence ID" value="NZ_PPSX01000023.1"/>
</dbReference>
<evidence type="ECO:0000256" key="1">
    <source>
        <dbReference type="SAM" id="MobiDB-lite"/>
    </source>
</evidence>
<evidence type="ECO:0000313" key="2">
    <source>
        <dbReference type="EMBL" id="RZQ53577.1"/>
    </source>
</evidence>